<sequence>MKRFYLKPVYIAFLLGVFIPCISVASDNWSEFVLPISAQFKSEDRHSDNKSYKTIWRSGVNFKFNNNHQFDISSRDIIRAKKYALTKPQRKSVNPWKVNRSQLKQQYTFGPTMRPWGAVPEKFQKNISFNPVNQMRRMNHNFDPMVSGYQPYRRNALIDDSNLLVSPMRGFQLFSPFYNIPNTNFWR</sequence>
<reference evidence="1" key="1">
    <citation type="submission" date="2018-06" db="EMBL/GenBank/DDBJ databases">
        <authorList>
            <person name="Zhirakovskaya E."/>
        </authorList>
    </citation>
    <scope>NUCLEOTIDE SEQUENCE</scope>
</reference>
<protein>
    <submittedName>
        <fullName evidence="1">Uncharacterized protein</fullName>
    </submittedName>
</protein>
<accession>A0A3B0XGN5</accession>
<dbReference type="AlphaFoldDB" id="A0A3B0XGN5"/>
<gene>
    <name evidence="1" type="ORF">MNBD_GAMMA07-1023</name>
</gene>
<organism evidence="1">
    <name type="scientific">hydrothermal vent metagenome</name>
    <dbReference type="NCBI Taxonomy" id="652676"/>
    <lineage>
        <taxon>unclassified sequences</taxon>
        <taxon>metagenomes</taxon>
        <taxon>ecological metagenomes</taxon>
    </lineage>
</organism>
<name>A0A3B0XGN5_9ZZZZ</name>
<evidence type="ECO:0000313" key="1">
    <source>
        <dbReference type="EMBL" id="VAW55766.1"/>
    </source>
</evidence>
<dbReference type="EMBL" id="UOFF01000110">
    <property type="protein sequence ID" value="VAW55766.1"/>
    <property type="molecule type" value="Genomic_DNA"/>
</dbReference>
<proteinExistence type="predicted"/>